<sequence>MGQISRNRNYDLILKLFILMWILTVVGVLFALLLPISVVILLSIICIGMIVFTFIMRLGSVIIFIIPFLMGVLHFLFLVILIEWLGAALVVSVFIGTILIFLLIALIGMRFVIVISDVLIYFFTVLIVFVVFGFIYIFIPVSSTFFLVVAGIFVLAFALYTVYEIDVMRSHYIRESEIILFALRLYLNFLYVVIEIGLSSKKFRY</sequence>
<dbReference type="EMBL" id="RHLQ01000001">
    <property type="protein sequence ID" value="RND01843.1"/>
    <property type="molecule type" value="Genomic_DNA"/>
</dbReference>
<evidence type="ECO:0000256" key="1">
    <source>
        <dbReference type="SAM" id="Phobius"/>
    </source>
</evidence>
<keyword evidence="1" id="KW-0812">Transmembrane</keyword>
<keyword evidence="1" id="KW-1133">Transmembrane helix</keyword>
<feature type="transmembrane region" description="Helical" evidence="1">
    <location>
        <begin position="88"/>
        <end position="107"/>
    </location>
</feature>
<dbReference type="RefSeq" id="WP_122970487.1">
    <property type="nucleotide sequence ID" value="NZ_RHLQ01000001.1"/>
</dbReference>
<feature type="transmembrane region" description="Helical" evidence="1">
    <location>
        <begin position="145"/>
        <end position="166"/>
    </location>
</feature>
<protein>
    <recommendedName>
        <fullName evidence="4">BAX inhibitor (BI)-1/YccA family protein</fullName>
    </recommendedName>
</protein>
<keyword evidence="3" id="KW-1185">Reference proteome</keyword>
<reference evidence="2 3" key="1">
    <citation type="journal article" date="2014" name="Int. J. Syst. Evol. Microbiol.">
        <title>Lysinibacillus halotolerans sp. nov., isolated from saline-alkaline soil.</title>
        <authorList>
            <person name="Kong D."/>
            <person name="Wang Y."/>
            <person name="Zhao B."/>
            <person name="Li Y."/>
            <person name="Song J."/>
            <person name="Zhai Y."/>
            <person name="Zhang C."/>
            <person name="Wang H."/>
            <person name="Chen X."/>
            <person name="Zhao B."/>
            <person name="Ruan Z."/>
        </authorList>
    </citation>
    <scope>NUCLEOTIDE SEQUENCE [LARGE SCALE GENOMIC DNA]</scope>
    <source>
        <strain evidence="2 3">MCCC 1A12703</strain>
    </source>
</reference>
<feature type="transmembrane region" description="Helical" evidence="1">
    <location>
        <begin position="119"/>
        <end position="139"/>
    </location>
</feature>
<dbReference type="Proteomes" id="UP000279909">
    <property type="component" value="Unassembled WGS sequence"/>
</dbReference>
<name>A0A3M8HHJ2_9BACI</name>
<evidence type="ECO:0008006" key="4">
    <source>
        <dbReference type="Google" id="ProtNLM"/>
    </source>
</evidence>
<organism evidence="2 3">
    <name type="scientific">Lysinibacillus halotolerans</name>
    <dbReference type="NCBI Taxonomy" id="1368476"/>
    <lineage>
        <taxon>Bacteria</taxon>
        <taxon>Bacillati</taxon>
        <taxon>Bacillota</taxon>
        <taxon>Bacilli</taxon>
        <taxon>Bacillales</taxon>
        <taxon>Bacillaceae</taxon>
        <taxon>Lysinibacillus</taxon>
    </lineage>
</organism>
<feature type="transmembrane region" description="Helical" evidence="1">
    <location>
        <begin position="62"/>
        <end position="82"/>
    </location>
</feature>
<dbReference type="AlphaFoldDB" id="A0A3M8HHJ2"/>
<feature type="transmembrane region" description="Helical" evidence="1">
    <location>
        <begin position="38"/>
        <end position="55"/>
    </location>
</feature>
<gene>
    <name evidence="2" type="ORF">EC501_01385</name>
</gene>
<evidence type="ECO:0000313" key="3">
    <source>
        <dbReference type="Proteomes" id="UP000279909"/>
    </source>
</evidence>
<feature type="transmembrane region" description="Helical" evidence="1">
    <location>
        <begin position="12"/>
        <end position="32"/>
    </location>
</feature>
<accession>A0A3M8HHJ2</accession>
<proteinExistence type="predicted"/>
<evidence type="ECO:0000313" key="2">
    <source>
        <dbReference type="EMBL" id="RND01843.1"/>
    </source>
</evidence>
<comment type="caution">
    <text evidence="2">The sequence shown here is derived from an EMBL/GenBank/DDBJ whole genome shotgun (WGS) entry which is preliminary data.</text>
</comment>
<dbReference type="OrthoDB" id="9793828at2"/>
<keyword evidence="1" id="KW-0472">Membrane</keyword>
<feature type="transmembrane region" description="Helical" evidence="1">
    <location>
        <begin position="178"/>
        <end position="198"/>
    </location>
</feature>